<dbReference type="AlphaFoldDB" id="A0A7V6TYV4"/>
<name>A0A7V6TYV4_9HYPH</name>
<accession>A0A7V6TYV4</accession>
<dbReference type="Proteomes" id="UP000551563">
    <property type="component" value="Unassembled WGS sequence"/>
</dbReference>
<protein>
    <recommendedName>
        <fullName evidence="3">Terminase</fullName>
    </recommendedName>
</protein>
<proteinExistence type="predicted"/>
<organism evidence="1 2">
    <name type="scientific">Brucella intermedia</name>
    <dbReference type="NCBI Taxonomy" id="94625"/>
    <lineage>
        <taxon>Bacteria</taxon>
        <taxon>Pseudomonadati</taxon>
        <taxon>Pseudomonadota</taxon>
        <taxon>Alphaproteobacteria</taxon>
        <taxon>Hyphomicrobiales</taxon>
        <taxon>Brucellaceae</taxon>
        <taxon>Brucella/Ochrobactrum group</taxon>
        <taxon>Brucella</taxon>
    </lineage>
</organism>
<comment type="caution">
    <text evidence="1">The sequence shown here is derived from an EMBL/GenBank/DDBJ whole genome shotgun (WGS) entry which is preliminary data.</text>
</comment>
<evidence type="ECO:0000313" key="2">
    <source>
        <dbReference type="Proteomes" id="UP000551563"/>
    </source>
</evidence>
<evidence type="ECO:0008006" key="3">
    <source>
        <dbReference type="Google" id="ProtNLM"/>
    </source>
</evidence>
<sequence length="512" mass="56569">MGARFIQSLGPIDIIMGPAGSGKTVASSFKGPYLAGNWFPVCKDGVIRVKLATIRDTYRDLARTCLASWYEMFPEKHPFTTFHAGGQDRPVIHKLEFGAVRGNTLCKVEFTAEFGAIGDANIEGFAKGYEISMNWMNECDMLHERVPGLMWSRTGRYPKVTDIAESELERVIGPYRKRMQAMGVPIDDDELLLPRIAWGDCNPPDISNYVCKVGGLGDPKDKNEMYNLFRQPGGLSNDAENRKGKPRSSYEMEARTFTNKQDIRRFVHGLPGYAQDGTPVYEDQFSLDIHVVEDLQPAPGLPINLGLDAGGSPALTIGQFMPNGQRRVLREVCADPGTGPSRFAQMALEVLLTDFRGFAINEAYADPSSFYGADKVAGELAWIEIVARALNVSIMPAPSNEPSLRHDAVRWYLSGMIDANTPRYLVDKRCTRLIGGFMAHYKLTKQASAGATDKLAVAKNEYSHVHDAEQYICLGHRGRLGVIDGAANMGRGNKVVNIQSRRGKTDFDVFSV</sequence>
<evidence type="ECO:0000313" key="1">
    <source>
        <dbReference type="EMBL" id="HHV67280.1"/>
    </source>
</evidence>
<reference evidence="1 2" key="1">
    <citation type="journal article" date="2020" name="Biotechnol. Biofuels">
        <title>New insights from the biogas microbiome by comprehensive genome-resolved metagenomics of nearly 1600 species originating from multiple anaerobic digesters.</title>
        <authorList>
            <person name="Campanaro S."/>
            <person name="Treu L."/>
            <person name="Rodriguez-R L.M."/>
            <person name="Kovalovszki A."/>
            <person name="Ziels R.M."/>
            <person name="Maus I."/>
            <person name="Zhu X."/>
            <person name="Kougias P.G."/>
            <person name="Basile A."/>
            <person name="Luo G."/>
            <person name="Schluter A."/>
            <person name="Konstantinidis K.T."/>
            <person name="Angelidaki I."/>
        </authorList>
    </citation>
    <scope>NUCLEOTIDE SEQUENCE [LARGE SCALE GENOMIC DNA]</scope>
    <source>
        <strain evidence="1">AS04akNAM_66</strain>
    </source>
</reference>
<dbReference type="EMBL" id="DUMN01000192">
    <property type="protein sequence ID" value="HHV67280.1"/>
    <property type="molecule type" value="Genomic_DNA"/>
</dbReference>
<gene>
    <name evidence="1" type="ORF">GXX48_06510</name>
</gene>